<proteinExistence type="inferred from homology"/>
<feature type="transmembrane region" description="Helical" evidence="9">
    <location>
        <begin position="383"/>
        <end position="400"/>
    </location>
</feature>
<evidence type="ECO:0000256" key="2">
    <source>
        <dbReference type="ARBA" id="ARBA00004922"/>
    </source>
</evidence>
<feature type="transmembrane region" description="Helical" evidence="9">
    <location>
        <begin position="169"/>
        <end position="190"/>
    </location>
</feature>
<keyword evidence="6 9" id="KW-1133">Transmembrane helix</keyword>
<protein>
    <recommendedName>
        <fullName evidence="9">Protein RFT1 homolog</fullName>
    </recommendedName>
</protein>
<organism evidence="10 11">
    <name type="scientific">Syphacia muris</name>
    <dbReference type="NCBI Taxonomy" id="451379"/>
    <lineage>
        <taxon>Eukaryota</taxon>
        <taxon>Metazoa</taxon>
        <taxon>Ecdysozoa</taxon>
        <taxon>Nematoda</taxon>
        <taxon>Chromadorea</taxon>
        <taxon>Rhabditida</taxon>
        <taxon>Spirurina</taxon>
        <taxon>Oxyuridomorpha</taxon>
        <taxon>Oxyuroidea</taxon>
        <taxon>Oxyuridae</taxon>
        <taxon>Syphacia</taxon>
    </lineage>
</organism>
<comment type="similarity">
    <text evidence="3 9">Belongs to the RFT1 family.</text>
</comment>
<dbReference type="WBParaSite" id="SMUV_0000745301-mRNA-1">
    <property type="protein sequence ID" value="SMUV_0000745301-mRNA-1"/>
    <property type="gene ID" value="SMUV_0000745301"/>
</dbReference>
<evidence type="ECO:0000256" key="7">
    <source>
        <dbReference type="ARBA" id="ARBA00023136"/>
    </source>
</evidence>
<feature type="transmembrane region" description="Helical" evidence="9">
    <location>
        <begin position="308"/>
        <end position="331"/>
    </location>
</feature>
<evidence type="ECO:0000256" key="8">
    <source>
        <dbReference type="ARBA" id="ARBA00045912"/>
    </source>
</evidence>
<feature type="transmembrane region" description="Helical" evidence="9">
    <location>
        <begin position="351"/>
        <end position="371"/>
    </location>
</feature>
<feature type="transmembrane region" description="Helical" evidence="9">
    <location>
        <begin position="142"/>
        <end position="163"/>
    </location>
</feature>
<dbReference type="PANTHER" id="PTHR13117:SF5">
    <property type="entry name" value="PROTEIN RFT1 HOMOLOG"/>
    <property type="match status" value="1"/>
</dbReference>
<feature type="transmembrane region" description="Helical" evidence="9">
    <location>
        <begin position="78"/>
        <end position="99"/>
    </location>
</feature>
<feature type="transmembrane region" description="Helical" evidence="9">
    <location>
        <begin position="37"/>
        <end position="57"/>
    </location>
</feature>
<keyword evidence="5" id="KW-0256">Endoplasmic reticulum</keyword>
<accession>A0A0N5ARR0</accession>
<dbReference type="GO" id="GO:0005789">
    <property type="term" value="C:endoplasmic reticulum membrane"/>
    <property type="evidence" value="ECO:0007669"/>
    <property type="project" value="UniProtKB-SubCell"/>
</dbReference>
<dbReference type="GO" id="GO:0034203">
    <property type="term" value="P:glycolipid translocation"/>
    <property type="evidence" value="ECO:0007669"/>
    <property type="project" value="TreeGrafter"/>
</dbReference>
<dbReference type="PANTHER" id="PTHR13117">
    <property type="entry name" value="ENDOPLASMIC RETICULUM MULTISPAN TRANSMEMBRANE PROTEIN-RELATED"/>
    <property type="match status" value="1"/>
</dbReference>
<evidence type="ECO:0000256" key="3">
    <source>
        <dbReference type="ARBA" id="ARBA00010288"/>
    </source>
</evidence>
<evidence type="ECO:0000256" key="5">
    <source>
        <dbReference type="ARBA" id="ARBA00022824"/>
    </source>
</evidence>
<evidence type="ECO:0000313" key="11">
    <source>
        <dbReference type="WBParaSite" id="SMUV_0000745301-mRNA-1"/>
    </source>
</evidence>
<keyword evidence="7 9" id="KW-0472">Membrane</keyword>
<reference evidence="11" key="1">
    <citation type="submission" date="2017-02" db="UniProtKB">
        <authorList>
            <consortium name="WormBaseParasite"/>
        </authorList>
    </citation>
    <scope>IDENTIFICATION</scope>
</reference>
<name>A0A0N5ARR0_9BILA</name>
<dbReference type="STRING" id="451379.A0A0N5ARR0"/>
<dbReference type="GO" id="GO:0006488">
    <property type="term" value="P:dolichol-linked oligosaccharide biosynthetic process"/>
    <property type="evidence" value="ECO:0007669"/>
    <property type="project" value="InterPro"/>
</dbReference>
<dbReference type="Pfam" id="PF04506">
    <property type="entry name" value="Rft-1"/>
    <property type="match status" value="1"/>
</dbReference>
<evidence type="ECO:0000256" key="1">
    <source>
        <dbReference type="ARBA" id="ARBA00004477"/>
    </source>
</evidence>
<comment type="function">
    <text evidence="8 9">Intramembrane glycolipid transporter that operates in the biosynthetic pathway of dolichol-linked oligosaccharides, the glycan precursors employed in protein asparagine (N)-glycosylation. The sequential addition of sugars to dolichol pyrophosphate produces dolichol-linked oligosaccharides containing fourteen sugars, including two GlcNAcs, nine mannoses and three glucoses. Once assembled, the oligosaccharide is transferred from the lipid to nascent proteins by oligosaccharyltransferases. The assembly of dolichol-linked oligosaccharides begins on the cytosolic side of the endoplasmic reticulum membrane and finishes in its lumen. RFT1 could mediate the translocation of the cytosolically oriented intermediate DolPP-GlcNAc2Man5, produced by ALG11, into the ER lumen where dolichol-linked oligosaccharides assembly continues. However, the intramembrane lipid transporter activity could not be confirmed in vitro.</text>
</comment>
<evidence type="ECO:0000256" key="9">
    <source>
        <dbReference type="RuleBase" id="RU365067"/>
    </source>
</evidence>
<feature type="transmembrane region" description="Helical" evidence="9">
    <location>
        <begin position="472"/>
        <end position="494"/>
    </location>
</feature>
<feature type="transmembrane region" description="Helical" evidence="9">
    <location>
        <begin position="111"/>
        <end position="130"/>
    </location>
</feature>
<comment type="subcellular location">
    <subcellularLocation>
        <location evidence="1 9">Endoplasmic reticulum membrane</location>
        <topology evidence="1 9">Multi-pass membrane protein</topology>
    </subcellularLocation>
</comment>
<feature type="transmembrane region" description="Helical" evidence="9">
    <location>
        <begin position="406"/>
        <end position="424"/>
    </location>
</feature>
<keyword evidence="10" id="KW-1185">Reference proteome</keyword>
<comment type="pathway">
    <text evidence="2">Protein modification; protein glycosylation.</text>
</comment>
<dbReference type="InterPro" id="IPR007594">
    <property type="entry name" value="RFT1"/>
</dbReference>
<evidence type="ECO:0000256" key="4">
    <source>
        <dbReference type="ARBA" id="ARBA00022692"/>
    </source>
</evidence>
<keyword evidence="4 9" id="KW-0812">Transmembrane</keyword>
<feature type="transmembrane region" description="Helical" evidence="9">
    <location>
        <begin position="445"/>
        <end position="466"/>
    </location>
</feature>
<dbReference type="AlphaFoldDB" id="A0A0N5ARR0"/>
<sequence length="513" mass="57720">MDNSLFSSFVPNLSFQFVSRIISFLLNTYLIRKVDLNLIGVVNVSLTLYYTTIIFLVREPFRRTFLSSSVSISSVLDHYWLCPTLYILAAVGLYPLWLVTSWPEQVTSPELALLAFGISAWIESLADPLVVICQRCSLNVQFAILQGIQIVAQRTFIVLFITATALPHITVFCYAQIFGSLLYLFAALIFTRRYLHEEGFITADGLFSQLHFVASKREIKTFISFLWHSVAKHLATEGGSFVLTFAVNMSHEYQAVYDAIDKIGSLIVRIVLTPLDQAAEVYFSRYLKRGEDTEKQDPVKVRNATTCLIGLVHLALIAGLIACTFAVPYSPLAVWIYGGQKFAEKHAANMLRIYCLYVVVIAVNGITECFAMSVMDNVETVKHGTFLSIASVIQFCIAALSSRFIWAYGIILGNTVIMIVRIIYNWKRIRSYLKGKVSFVATLPTLTIICLLMFALATSSLSYLIFGRENGIVHNAAHLAVGGALFMFIINYVYHNDECLAMFLRQYNHMRTD</sequence>
<dbReference type="Proteomes" id="UP000046393">
    <property type="component" value="Unplaced"/>
</dbReference>
<evidence type="ECO:0000313" key="10">
    <source>
        <dbReference type="Proteomes" id="UP000046393"/>
    </source>
</evidence>
<evidence type="ECO:0000256" key="6">
    <source>
        <dbReference type="ARBA" id="ARBA00022989"/>
    </source>
</evidence>